<feature type="region of interest" description="Disordered" evidence="1">
    <location>
        <begin position="22"/>
        <end position="42"/>
    </location>
</feature>
<evidence type="ECO:0000313" key="2">
    <source>
        <dbReference type="EMBL" id="KAK7601845.1"/>
    </source>
</evidence>
<keyword evidence="3" id="KW-1185">Reference proteome</keyword>
<name>A0AAN9TMG1_9HEMI</name>
<dbReference type="Proteomes" id="UP001367676">
    <property type="component" value="Unassembled WGS sequence"/>
</dbReference>
<protein>
    <submittedName>
        <fullName evidence="2">Uncharacterized protein</fullName>
    </submittedName>
</protein>
<evidence type="ECO:0000313" key="3">
    <source>
        <dbReference type="Proteomes" id="UP001367676"/>
    </source>
</evidence>
<gene>
    <name evidence="2" type="ORF">V9T40_009286</name>
</gene>
<accession>A0AAN9TMG1</accession>
<comment type="caution">
    <text evidence="2">The sequence shown here is derived from an EMBL/GenBank/DDBJ whole genome shotgun (WGS) entry which is preliminary data.</text>
</comment>
<organism evidence="2 3">
    <name type="scientific">Parthenolecanium corni</name>
    <dbReference type="NCBI Taxonomy" id="536013"/>
    <lineage>
        <taxon>Eukaryota</taxon>
        <taxon>Metazoa</taxon>
        <taxon>Ecdysozoa</taxon>
        <taxon>Arthropoda</taxon>
        <taxon>Hexapoda</taxon>
        <taxon>Insecta</taxon>
        <taxon>Pterygota</taxon>
        <taxon>Neoptera</taxon>
        <taxon>Paraneoptera</taxon>
        <taxon>Hemiptera</taxon>
        <taxon>Sternorrhyncha</taxon>
        <taxon>Coccoidea</taxon>
        <taxon>Coccidae</taxon>
        <taxon>Parthenolecanium</taxon>
    </lineage>
</organism>
<reference evidence="2 3" key="1">
    <citation type="submission" date="2024-03" db="EMBL/GenBank/DDBJ databases">
        <title>Adaptation during the transition from Ophiocordyceps entomopathogen to insect associate is accompanied by gene loss and intensified selection.</title>
        <authorList>
            <person name="Ward C.M."/>
            <person name="Onetto C.A."/>
            <person name="Borneman A.R."/>
        </authorList>
    </citation>
    <scope>NUCLEOTIDE SEQUENCE [LARGE SCALE GENOMIC DNA]</scope>
    <source>
        <strain evidence="2">AWRI1</strain>
        <tissue evidence="2">Single Adult Female</tissue>
    </source>
</reference>
<dbReference type="EMBL" id="JBBCAQ010000010">
    <property type="protein sequence ID" value="KAK7601845.1"/>
    <property type="molecule type" value="Genomic_DNA"/>
</dbReference>
<evidence type="ECO:0000256" key="1">
    <source>
        <dbReference type="SAM" id="MobiDB-lite"/>
    </source>
</evidence>
<sequence length="87" mass="9976">MSGNGPPSTNLSMANSVFQPERLARDLNRQNHQQIHHEHNQKRFTPFRYTKLQITVTVHLAFAEIITITTTIIRTIVIVNVQMKANP</sequence>
<dbReference type="AlphaFoldDB" id="A0AAN9TMG1"/>
<proteinExistence type="predicted"/>